<protein>
    <recommendedName>
        <fullName evidence="13">Galactose-1-phosphate uridylyltransferase</fullName>
        <ecNumber evidence="13">2.7.7.12</ecNumber>
    </recommendedName>
</protein>
<dbReference type="NCBIfam" id="NF008724">
    <property type="entry name" value="PRK11720.1"/>
    <property type="match status" value="1"/>
</dbReference>
<evidence type="ECO:0000256" key="2">
    <source>
        <dbReference type="ARBA" id="ARBA00001947"/>
    </source>
</evidence>
<dbReference type="GO" id="GO:0008270">
    <property type="term" value="F:zinc ion binding"/>
    <property type="evidence" value="ECO:0007669"/>
    <property type="project" value="InterPro"/>
</dbReference>
<dbReference type="Proteomes" id="UP000298663">
    <property type="component" value="Unassembled WGS sequence"/>
</dbReference>
<keyword evidence="8" id="KW-0862">Zinc</keyword>
<comment type="pathway">
    <text evidence="3 13">Carbohydrate metabolism; galactose metabolism.</text>
</comment>
<evidence type="ECO:0000259" key="15">
    <source>
        <dbReference type="Pfam" id="PF01087"/>
    </source>
</evidence>
<feature type="binding site" description="in other chain" evidence="12">
    <location>
        <position position="147"/>
    </location>
    <ligand>
        <name>UDP-alpha-D-glucose</name>
        <dbReference type="ChEBI" id="CHEBI:58885"/>
        <note>ligand shared between dimeric partners</note>
    </ligand>
</feature>
<dbReference type="PROSITE" id="PS00117">
    <property type="entry name" value="GAL_P_UDP_TRANSF_I"/>
    <property type="match status" value="1"/>
</dbReference>
<reference evidence="17 18" key="2">
    <citation type="journal article" date="2019" name="G3 (Bethesda)">
        <title>Hybrid Assembly of the Genome of the Entomopathogenic Nematode Steinernema carpocapsae Identifies the X-Chromosome.</title>
        <authorList>
            <person name="Serra L."/>
            <person name="Macchietto M."/>
            <person name="Macias-Munoz A."/>
            <person name="McGill C.J."/>
            <person name="Rodriguez I.M."/>
            <person name="Rodriguez B."/>
            <person name="Murad R."/>
            <person name="Mortazavi A."/>
        </authorList>
    </citation>
    <scope>NUCLEOTIDE SEQUENCE [LARGE SCALE GENOMIC DNA]</scope>
    <source>
        <strain evidence="17 18">ALL</strain>
    </source>
</reference>
<organism evidence="17 18">
    <name type="scientific">Steinernema carpocapsae</name>
    <name type="common">Entomopathogenic nematode</name>
    <dbReference type="NCBI Taxonomy" id="34508"/>
    <lineage>
        <taxon>Eukaryota</taxon>
        <taxon>Metazoa</taxon>
        <taxon>Ecdysozoa</taxon>
        <taxon>Nematoda</taxon>
        <taxon>Chromadorea</taxon>
        <taxon>Rhabditida</taxon>
        <taxon>Tylenchina</taxon>
        <taxon>Panagrolaimomorpha</taxon>
        <taxon>Strongyloidoidea</taxon>
        <taxon>Steinernematidae</taxon>
        <taxon>Steinernema</taxon>
    </lineage>
</organism>
<proteinExistence type="inferred from homology"/>
<dbReference type="PANTHER" id="PTHR11943">
    <property type="entry name" value="GALACTOSE-1-PHOSPHATE URIDYLYLTRANSFERASE"/>
    <property type="match status" value="1"/>
</dbReference>
<dbReference type="CDD" id="cd00608">
    <property type="entry name" value="GalT"/>
    <property type="match status" value="1"/>
</dbReference>
<gene>
    <name evidence="17" type="ORF">L596_023612</name>
</gene>
<dbReference type="GO" id="GO:0033499">
    <property type="term" value="P:galactose catabolic process via UDP-galactose, Leloir pathway"/>
    <property type="evidence" value="ECO:0007669"/>
    <property type="project" value="TreeGrafter"/>
</dbReference>
<dbReference type="GO" id="GO:0008108">
    <property type="term" value="F:UDP-glucose:hexose-1-phosphate uridylyltransferase activity"/>
    <property type="evidence" value="ECO:0007669"/>
    <property type="project" value="UniProtKB-EC"/>
</dbReference>
<feature type="active site" description="Tele-UMP-histidine intermediate" evidence="11">
    <location>
        <position position="160"/>
    </location>
</feature>
<comment type="cofactor">
    <cofactor evidence="2">
        <name>Zn(2+)</name>
        <dbReference type="ChEBI" id="CHEBI:29105"/>
    </cofactor>
</comment>
<feature type="binding site" description="in other chain" evidence="12">
    <location>
        <begin position="70"/>
        <end position="71"/>
    </location>
    <ligand>
        <name>UDP-alpha-D-glucose</name>
        <dbReference type="ChEBI" id="CHEBI:58885"/>
        <note>ligand shared between dimeric partners</note>
    </ligand>
</feature>
<feature type="binding site" description="in other chain" evidence="12">
    <location>
        <position position="320"/>
    </location>
    <ligand>
        <name>UDP-alpha-D-glucose</name>
        <dbReference type="ChEBI" id="CHEBI:58885"/>
        <note>ligand shared between dimeric partners</note>
    </ligand>
</feature>
<dbReference type="UniPathway" id="UPA00214"/>
<evidence type="ECO:0000256" key="13">
    <source>
        <dbReference type="RuleBase" id="RU000506"/>
    </source>
</evidence>
<dbReference type="PIRSF" id="PIRSF000808">
    <property type="entry name" value="GalT"/>
    <property type="match status" value="1"/>
</dbReference>
<evidence type="ECO:0000256" key="9">
    <source>
        <dbReference type="ARBA" id="ARBA00023144"/>
    </source>
</evidence>
<dbReference type="AlphaFoldDB" id="A0A4U5MEY4"/>
<feature type="binding site" description="in other chain" evidence="12">
    <location>
        <position position="162"/>
    </location>
    <ligand>
        <name>UDP-alpha-D-glucose</name>
        <dbReference type="ChEBI" id="CHEBI:58885"/>
        <note>ligand shared between dimeric partners</note>
    </ligand>
</feature>
<keyword evidence="10 13" id="KW-0119">Carbohydrate metabolism</keyword>
<dbReference type="EMBL" id="AZBU02000008">
    <property type="protein sequence ID" value="TKR67463.1"/>
    <property type="molecule type" value="Genomic_DNA"/>
</dbReference>
<dbReference type="Pfam" id="PF01087">
    <property type="entry name" value="GalP_UDP_transf"/>
    <property type="match status" value="1"/>
</dbReference>
<dbReference type="PANTHER" id="PTHR11943:SF1">
    <property type="entry name" value="GALACTOSE-1-PHOSPHATE URIDYLYLTRANSFERASE"/>
    <property type="match status" value="1"/>
</dbReference>
<feature type="binding site" evidence="12">
    <location>
        <begin position="313"/>
        <end position="314"/>
    </location>
    <ligand>
        <name>UDP-alpha-D-glucose</name>
        <dbReference type="ChEBI" id="CHEBI:58885"/>
        <note>ligand shared between dimeric partners</note>
    </ligand>
</feature>
<reference evidence="17 18" key="1">
    <citation type="journal article" date="2015" name="Genome Biol.">
        <title>Comparative genomics of Steinernema reveals deeply conserved gene regulatory networks.</title>
        <authorList>
            <person name="Dillman A.R."/>
            <person name="Macchietto M."/>
            <person name="Porter C.F."/>
            <person name="Rogers A."/>
            <person name="Williams B."/>
            <person name="Antoshechkin I."/>
            <person name="Lee M.M."/>
            <person name="Goodwin Z."/>
            <person name="Lu X."/>
            <person name="Lewis E.E."/>
            <person name="Goodrich-Blair H."/>
            <person name="Stock S.P."/>
            <person name="Adams B.J."/>
            <person name="Sternberg P.W."/>
            <person name="Mortazavi A."/>
        </authorList>
    </citation>
    <scope>NUCLEOTIDE SEQUENCE [LARGE SCALE GENOMIC DNA]</scope>
    <source>
        <strain evidence="17 18">ALL</strain>
    </source>
</reference>
<dbReference type="SUPFAM" id="SSF54197">
    <property type="entry name" value="HIT-like"/>
    <property type="match status" value="2"/>
</dbReference>
<evidence type="ECO:0000256" key="14">
    <source>
        <dbReference type="SAM" id="MobiDB-lite"/>
    </source>
</evidence>
<dbReference type="STRING" id="34508.A0A4U5MEY4"/>
<keyword evidence="6 13" id="KW-0548">Nucleotidyltransferase</keyword>
<dbReference type="Gene3D" id="3.30.428.10">
    <property type="entry name" value="HIT-like"/>
    <property type="match status" value="2"/>
</dbReference>
<keyword evidence="5 13" id="KW-0808">Transferase</keyword>
<dbReference type="OrthoDB" id="418412at2759"/>
<evidence type="ECO:0000313" key="17">
    <source>
        <dbReference type="EMBL" id="TKR67463.1"/>
    </source>
</evidence>
<feature type="binding site" description="in other chain" evidence="12">
    <location>
        <position position="54"/>
    </location>
    <ligand>
        <name>UDP-alpha-D-glucose</name>
        <dbReference type="ChEBI" id="CHEBI:58885"/>
        <note>ligand shared between dimeric partners</note>
    </ligand>
</feature>
<evidence type="ECO:0000256" key="5">
    <source>
        <dbReference type="ARBA" id="ARBA00022679"/>
    </source>
</evidence>
<evidence type="ECO:0000256" key="3">
    <source>
        <dbReference type="ARBA" id="ARBA00004947"/>
    </source>
</evidence>
<sequence>MSHRRFNPLKDEWIIVSSNRCNRPWKGETEKSEDKGGFQKSEHFNPLAPGGVRANGEVTPTYTSTYVFTNDFPVFTEEPNPEVPQTDDLFQSQYDVRGTCRVLCFNPDSSLSLATMTKSQISSVIDQWIDQMNELKEKYEWVQIFENKGAAVGCSNAHPHGQLWCMNFLPNEAATKKRNQQKYFQRKGSPMLVDYLNQERQKKERIVVENEHWTVLVPYWAYWPFETMLLPNRHILRLEDITVEERSSLAEIMKILLVKYDNLFKCSFPYMFGWHGAPTGSHLKESCDYWQLHASYFPPLLRSASIKKFMAGFEMHAEPQRDMSPEKAAELLREQSQVHFSTRKNSNN</sequence>
<evidence type="ECO:0000256" key="12">
    <source>
        <dbReference type="PIRSR" id="PIRSR000808-2"/>
    </source>
</evidence>
<comment type="caution">
    <text evidence="17">The sequence shown here is derived from an EMBL/GenBank/DDBJ whole genome shotgun (WGS) entry which is preliminary data.</text>
</comment>
<evidence type="ECO:0000313" key="18">
    <source>
        <dbReference type="Proteomes" id="UP000298663"/>
    </source>
</evidence>
<feature type="binding site" evidence="12">
    <location>
        <begin position="308"/>
        <end position="309"/>
    </location>
    <ligand>
        <name>UDP-alpha-D-glucose</name>
        <dbReference type="ChEBI" id="CHEBI:58885"/>
        <note>ligand shared between dimeric partners</note>
    </ligand>
</feature>
<feature type="region of interest" description="Disordered" evidence="14">
    <location>
        <begin position="24"/>
        <end position="55"/>
    </location>
</feature>
<evidence type="ECO:0000256" key="1">
    <source>
        <dbReference type="ARBA" id="ARBA00001107"/>
    </source>
</evidence>
<evidence type="ECO:0000256" key="11">
    <source>
        <dbReference type="PIRSR" id="PIRSR000808-1"/>
    </source>
</evidence>
<feature type="binding site" description="in other chain" evidence="12">
    <location>
        <begin position="153"/>
        <end position="155"/>
    </location>
    <ligand>
        <name>UDP-alpha-D-glucose</name>
        <dbReference type="ChEBI" id="CHEBI:58885"/>
        <note>ligand shared between dimeric partners</note>
    </ligand>
</feature>
<evidence type="ECO:0000256" key="7">
    <source>
        <dbReference type="ARBA" id="ARBA00022723"/>
    </source>
</evidence>
<dbReference type="GO" id="GO:0005737">
    <property type="term" value="C:cytoplasm"/>
    <property type="evidence" value="ECO:0007669"/>
    <property type="project" value="TreeGrafter"/>
</dbReference>
<feature type="domain" description="Galactose-1-phosphate uridyl transferase N-terminal" evidence="15">
    <location>
        <begin position="2"/>
        <end position="170"/>
    </location>
</feature>
<accession>A0A4U5MEY4</accession>
<dbReference type="NCBIfam" id="TIGR00209">
    <property type="entry name" value="galT_1"/>
    <property type="match status" value="1"/>
</dbReference>
<dbReference type="Pfam" id="PF02744">
    <property type="entry name" value="GalP_UDP_tr_C"/>
    <property type="match status" value="1"/>
</dbReference>
<evidence type="ECO:0000256" key="4">
    <source>
        <dbReference type="ARBA" id="ARBA00010951"/>
    </source>
</evidence>
<comment type="similarity">
    <text evidence="4 13">Belongs to the galactose-1-phosphate uridylyltransferase type 1 family.</text>
</comment>
<dbReference type="EC" id="2.7.7.12" evidence="13"/>
<evidence type="ECO:0000256" key="10">
    <source>
        <dbReference type="ARBA" id="ARBA00023277"/>
    </source>
</evidence>
<dbReference type="InterPro" id="IPR036265">
    <property type="entry name" value="HIT-like_sf"/>
</dbReference>
<keyword evidence="18" id="KW-1185">Reference proteome</keyword>
<dbReference type="InterPro" id="IPR019779">
    <property type="entry name" value="GalP_UDPtransf1_His-AS"/>
</dbReference>
<name>A0A4U5MEY4_STECR</name>
<keyword evidence="9 13" id="KW-0299">Galactose metabolism</keyword>
<dbReference type="FunFam" id="3.30.428.10:FF:000001">
    <property type="entry name" value="Galactose-1-phosphate uridylyltransferase"/>
    <property type="match status" value="1"/>
</dbReference>
<comment type="catalytic activity">
    <reaction evidence="1 13">
        <text>alpha-D-galactose 1-phosphate + UDP-alpha-D-glucose = alpha-D-glucose 1-phosphate + UDP-alpha-D-galactose</text>
        <dbReference type="Rhea" id="RHEA:13989"/>
        <dbReference type="ChEBI" id="CHEBI:58336"/>
        <dbReference type="ChEBI" id="CHEBI:58601"/>
        <dbReference type="ChEBI" id="CHEBI:58885"/>
        <dbReference type="ChEBI" id="CHEBI:66914"/>
        <dbReference type="EC" id="2.7.7.12"/>
    </reaction>
</comment>
<feature type="domain" description="Galactose-1-phosphate uridyl transferase C-terminal" evidence="16">
    <location>
        <begin position="177"/>
        <end position="342"/>
    </location>
</feature>
<dbReference type="InterPro" id="IPR005849">
    <property type="entry name" value="GalP_Utransf_N"/>
</dbReference>
<keyword evidence="7 13" id="KW-0479">Metal-binding</keyword>
<dbReference type="InterPro" id="IPR001937">
    <property type="entry name" value="GalP_UDPtransf1"/>
</dbReference>
<dbReference type="InterPro" id="IPR005850">
    <property type="entry name" value="GalP_Utransf_C"/>
</dbReference>
<evidence type="ECO:0000256" key="6">
    <source>
        <dbReference type="ARBA" id="ARBA00022695"/>
    </source>
</evidence>
<feature type="compositionally biased region" description="Basic and acidic residues" evidence="14">
    <location>
        <begin position="25"/>
        <end position="43"/>
    </location>
</feature>
<feature type="binding site" evidence="12">
    <location>
        <begin position="20"/>
        <end position="23"/>
    </location>
    <ligand>
        <name>UDP-alpha-D-glucose</name>
        <dbReference type="ChEBI" id="CHEBI:58885"/>
        <note>ligand shared between dimeric partners</note>
    </ligand>
</feature>
<evidence type="ECO:0000259" key="16">
    <source>
        <dbReference type="Pfam" id="PF02744"/>
    </source>
</evidence>
<evidence type="ECO:0000256" key="8">
    <source>
        <dbReference type="ARBA" id="ARBA00022833"/>
    </source>
</evidence>